<feature type="compositionally biased region" description="Polar residues" evidence="1">
    <location>
        <begin position="558"/>
        <end position="573"/>
    </location>
</feature>
<feature type="region of interest" description="Disordered" evidence="1">
    <location>
        <begin position="304"/>
        <end position="448"/>
    </location>
</feature>
<dbReference type="Proteomes" id="UP001595823">
    <property type="component" value="Unassembled WGS sequence"/>
</dbReference>
<keyword evidence="3" id="KW-1185">Reference proteome</keyword>
<evidence type="ECO:0000256" key="1">
    <source>
        <dbReference type="SAM" id="MobiDB-lite"/>
    </source>
</evidence>
<feature type="compositionally biased region" description="Polar residues" evidence="1">
    <location>
        <begin position="498"/>
        <end position="508"/>
    </location>
</feature>
<feature type="compositionally biased region" description="Acidic residues" evidence="1">
    <location>
        <begin position="334"/>
        <end position="343"/>
    </location>
</feature>
<feature type="compositionally biased region" description="Basic residues" evidence="1">
    <location>
        <begin position="361"/>
        <end position="370"/>
    </location>
</feature>
<evidence type="ECO:0000313" key="2">
    <source>
        <dbReference type="EMBL" id="MFC4337133.1"/>
    </source>
</evidence>
<dbReference type="RefSeq" id="WP_380623773.1">
    <property type="nucleotide sequence ID" value="NZ_JBHSDK010000028.1"/>
</dbReference>
<feature type="compositionally biased region" description="Basic and acidic residues" evidence="1">
    <location>
        <begin position="315"/>
        <end position="327"/>
    </location>
</feature>
<accession>A0ABV8U365</accession>
<reference evidence="3" key="1">
    <citation type="journal article" date="2019" name="Int. J. Syst. Evol. Microbiol.">
        <title>The Global Catalogue of Microorganisms (GCM) 10K type strain sequencing project: providing services to taxonomists for standard genome sequencing and annotation.</title>
        <authorList>
            <consortium name="The Broad Institute Genomics Platform"/>
            <consortium name="The Broad Institute Genome Sequencing Center for Infectious Disease"/>
            <person name="Wu L."/>
            <person name="Ma J."/>
        </authorList>
    </citation>
    <scope>NUCLEOTIDE SEQUENCE [LARGE SCALE GENOMIC DNA]</scope>
    <source>
        <strain evidence="3">IBRC-M 10908</strain>
    </source>
</reference>
<organism evidence="2 3">
    <name type="scientific">Salininema proteolyticum</name>
    <dbReference type="NCBI Taxonomy" id="1607685"/>
    <lineage>
        <taxon>Bacteria</taxon>
        <taxon>Bacillati</taxon>
        <taxon>Actinomycetota</taxon>
        <taxon>Actinomycetes</taxon>
        <taxon>Glycomycetales</taxon>
        <taxon>Glycomycetaceae</taxon>
        <taxon>Salininema</taxon>
    </lineage>
</organism>
<evidence type="ECO:0000313" key="3">
    <source>
        <dbReference type="Proteomes" id="UP001595823"/>
    </source>
</evidence>
<comment type="caution">
    <text evidence="2">The sequence shown here is derived from an EMBL/GenBank/DDBJ whole genome shotgun (WGS) entry which is preliminary data.</text>
</comment>
<dbReference type="EMBL" id="JBHSDK010000028">
    <property type="protein sequence ID" value="MFC4337133.1"/>
    <property type="molecule type" value="Genomic_DNA"/>
</dbReference>
<protein>
    <submittedName>
        <fullName evidence="2">Uncharacterized protein</fullName>
    </submittedName>
</protein>
<feature type="region of interest" description="Disordered" evidence="1">
    <location>
        <begin position="548"/>
        <end position="573"/>
    </location>
</feature>
<feature type="region of interest" description="Disordered" evidence="1">
    <location>
        <begin position="494"/>
        <end position="518"/>
    </location>
</feature>
<name>A0ABV8U365_9ACTN</name>
<feature type="region of interest" description="Disordered" evidence="1">
    <location>
        <begin position="249"/>
        <end position="284"/>
    </location>
</feature>
<proteinExistence type="predicted"/>
<sequence>MQVFCGIATATREGDEPVCAVALVNASGTLLASDSFHDDIRGYARFLDLAHPHTGFPMVTSDPDSLTADLAHTGGHHVVYGDTPYGSGDEIDHAIALARSLATGEITLAGDNHETTTAALRPLLTTLAEAVHARRSAIDTLTSLLRAVFPAALAAWDDPGDPGAVAILTRMPQPGALKTISTGDLATDLATIADPTHVAALAGALTQAIKEIGGGDDSTVAPSISATAEAVAVWDRSIEGLTALLQTRRVNGQRKNTKSTEKPEARPNIPIPNDLPPRSELRSLDPATGVMPVIEQNEALAEQATDSLPAEPVPEPEHDAAGQERAEQPPAEPEPSEAADEESSPAPGGEEGTATVALRPGRARSRSFRRRSGDGGREPYPSVDPAEGERSGEMPILERPGPEPAENRRPEAAEGAPAGRKRSGPKPSPSVESAPSGSEDVLSAANLPFVEDGADDGLMIFSQTRTAWFQRPDEDDETQEWTMPSDEEWRTVAELTETPRQADTTSSGLPKREPQANLLPGAVLAGDPVPVEAADRDPELLAHNTSGYFRGWGRARSGDQNSANATTSARMAQ</sequence>
<gene>
    <name evidence="2" type="ORF">ACFPET_18170</name>
</gene>